<dbReference type="PANTHER" id="PTHR12243">
    <property type="entry name" value="MADF DOMAIN TRANSCRIPTION FACTOR"/>
    <property type="match status" value="1"/>
</dbReference>
<sequence length="139" mass="16781">METTTVDEVIINFVRDNTCLYDKKDVNFKNINKKKDLWQVISGQLRNLYDIDMTADTVEKRWLSLRDMFSREARKKLLPSGSGYQPKKEWELYKMMLFLSPHIAHRRLVLHGCDYIITFYLLFFIVKLFLEQKRHYHAD</sequence>
<keyword evidence="1" id="KW-0472">Membrane</keyword>
<dbReference type="InterPro" id="IPR006578">
    <property type="entry name" value="MADF-dom"/>
</dbReference>
<evidence type="ECO:0000313" key="4">
    <source>
        <dbReference type="Proteomes" id="UP000075809"/>
    </source>
</evidence>
<keyword evidence="1" id="KW-0812">Transmembrane</keyword>
<dbReference type="InterPro" id="IPR039353">
    <property type="entry name" value="TF_Adf1"/>
</dbReference>
<dbReference type="AlphaFoldDB" id="A0A151WSC6"/>
<name>A0A151WSC6_9HYME</name>
<proteinExistence type="predicted"/>
<evidence type="ECO:0000313" key="3">
    <source>
        <dbReference type="EMBL" id="KYQ50691.1"/>
    </source>
</evidence>
<gene>
    <name evidence="3" type="ORF">ALC60_10214</name>
</gene>
<reference evidence="3 4" key="1">
    <citation type="submission" date="2015-09" db="EMBL/GenBank/DDBJ databases">
        <title>Trachymyrmex zeteki WGS genome.</title>
        <authorList>
            <person name="Nygaard S."/>
            <person name="Hu H."/>
            <person name="Boomsma J."/>
            <person name="Zhang G."/>
        </authorList>
    </citation>
    <scope>NUCLEOTIDE SEQUENCE [LARGE SCALE GENOMIC DNA]</scope>
    <source>
        <strain evidence="3">Tzet28-1</strain>
        <tissue evidence="3">Whole body</tissue>
    </source>
</reference>
<dbReference type="GO" id="GO:0005634">
    <property type="term" value="C:nucleus"/>
    <property type="evidence" value="ECO:0007669"/>
    <property type="project" value="TreeGrafter"/>
</dbReference>
<dbReference type="PROSITE" id="PS51029">
    <property type="entry name" value="MADF"/>
    <property type="match status" value="1"/>
</dbReference>
<dbReference type="Proteomes" id="UP000075809">
    <property type="component" value="Unassembled WGS sequence"/>
</dbReference>
<dbReference type="STRING" id="64791.A0A151WSC6"/>
<keyword evidence="4" id="KW-1185">Reference proteome</keyword>
<feature type="transmembrane region" description="Helical" evidence="1">
    <location>
        <begin position="108"/>
        <end position="130"/>
    </location>
</feature>
<keyword evidence="1" id="KW-1133">Transmembrane helix</keyword>
<evidence type="ECO:0000256" key="1">
    <source>
        <dbReference type="SAM" id="Phobius"/>
    </source>
</evidence>
<dbReference type="PANTHER" id="PTHR12243:SF67">
    <property type="entry name" value="COREPRESSOR OF PANGOLIN, ISOFORM A-RELATED"/>
    <property type="match status" value="1"/>
</dbReference>
<feature type="domain" description="MADF" evidence="2">
    <location>
        <begin position="9"/>
        <end position="104"/>
    </location>
</feature>
<evidence type="ECO:0000259" key="2">
    <source>
        <dbReference type="PROSITE" id="PS51029"/>
    </source>
</evidence>
<protein>
    <recommendedName>
        <fullName evidence="2">MADF domain-containing protein</fullName>
    </recommendedName>
</protein>
<dbReference type="GO" id="GO:0005667">
    <property type="term" value="C:transcription regulator complex"/>
    <property type="evidence" value="ECO:0007669"/>
    <property type="project" value="TreeGrafter"/>
</dbReference>
<dbReference type="Pfam" id="PF10545">
    <property type="entry name" value="MADF_DNA_bdg"/>
    <property type="match status" value="1"/>
</dbReference>
<accession>A0A151WSC6</accession>
<dbReference type="EMBL" id="KQ982787">
    <property type="protein sequence ID" value="KYQ50691.1"/>
    <property type="molecule type" value="Genomic_DNA"/>
</dbReference>
<organism evidence="3 4">
    <name type="scientific">Mycetomoellerius zeteki</name>
    <dbReference type="NCBI Taxonomy" id="64791"/>
    <lineage>
        <taxon>Eukaryota</taxon>
        <taxon>Metazoa</taxon>
        <taxon>Ecdysozoa</taxon>
        <taxon>Arthropoda</taxon>
        <taxon>Hexapoda</taxon>
        <taxon>Insecta</taxon>
        <taxon>Pterygota</taxon>
        <taxon>Neoptera</taxon>
        <taxon>Endopterygota</taxon>
        <taxon>Hymenoptera</taxon>
        <taxon>Apocrita</taxon>
        <taxon>Aculeata</taxon>
        <taxon>Formicoidea</taxon>
        <taxon>Formicidae</taxon>
        <taxon>Myrmicinae</taxon>
        <taxon>Mycetomoellerius</taxon>
    </lineage>
</organism>
<dbReference type="GO" id="GO:0006357">
    <property type="term" value="P:regulation of transcription by RNA polymerase II"/>
    <property type="evidence" value="ECO:0007669"/>
    <property type="project" value="TreeGrafter"/>
</dbReference>
<dbReference type="SMART" id="SM00595">
    <property type="entry name" value="MADF"/>
    <property type="match status" value="1"/>
</dbReference>